<proteinExistence type="predicted"/>
<dbReference type="InterPro" id="IPR017853">
    <property type="entry name" value="GH"/>
</dbReference>
<dbReference type="Gene3D" id="3.20.20.80">
    <property type="entry name" value="Glycosidases"/>
    <property type="match status" value="1"/>
</dbReference>
<dbReference type="GO" id="GO:0016787">
    <property type="term" value="F:hydrolase activity"/>
    <property type="evidence" value="ECO:0007669"/>
    <property type="project" value="UniProtKB-KW"/>
</dbReference>
<evidence type="ECO:0000313" key="3">
    <source>
        <dbReference type="Proteomes" id="UP000190065"/>
    </source>
</evidence>
<dbReference type="EMBL" id="FUXK01000001">
    <property type="protein sequence ID" value="SJZ41456.1"/>
    <property type="molecule type" value="Genomic_DNA"/>
</dbReference>
<feature type="chain" id="PRO_5010533666" evidence="1">
    <location>
        <begin position="21"/>
        <end position="367"/>
    </location>
</feature>
<dbReference type="eggNOG" id="COG3325">
    <property type="taxonomic scope" value="Bacteria"/>
</dbReference>
<reference evidence="2 3" key="1">
    <citation type="submission" date="2017-02" db="EMBL/GenBank/DDBJ databases">
        <authorList>
            <person name="Peterson S.W."/>
        </authorList>
    </citation>
    <scope>NUCLEOTIDE SEQUENCE [LARGE SCALE GENOMIC DNA]</scope>
    <source>
        <strain evidence="2 3">ATCC 43324</strain>
    </source>
</reference>
<dbReference type="RefSeq" id="WP_025069720.1">
    <property type="nucleotide sequence ID" value="NZ_CAUVVE010000002.1"/>
</dbReference>
<keyword evidence="1" id="KW-0732">Signal</keyword>
<dbReference type="PROSITE" id="PS51257">
    <property type="entry name" value="PROKAR_LIPOPROTEIN"/>
    <property type="match status" value="1"/>
</dbReference>
<protein>
    <submittedName>
        <fullName evidence="2">Putative glycoside hydrolase Family 18, chitinase_18</fullName>
    </submittedName>
</protein>
<name>A0A1T4KGG1_9BACT</name>
<evidence type="ECO:0000256" key="1">
    <source>
        <dbReference type="SAM" id="SignalP"/>
    </source>
</evidence>
<dbReference type="STRING" id="28136.SAMN02745202_00040"/>
<dbReference type="InterPro" id="IPR032320">
    <property type="entry name" value="GH18_BT1044-like"/>
</dbReference>
<accession>A0A1T4KGG1</accession>
<organism evidence="2 3">
    <name type="scientific">Segatella oulorum</name>
    <dbReference type="NCBI Taxonomy" id="28136"/>
    <lineage>
        <taxon>Bacteria</taxon>
        <taxon>Pseudomonadati</taxon>
        <taxon>Bacteroidota</taxon>
        <taxon>Bacteroidia</taxon>
        <taxon>Bacteroidales</taxon>
        <taxon>Prevotellaceae</taxon>
        <taxon>Segatella</taxon>
    </lineage>
</organism>
<sequence length="367" mass="41237">MKKYFIFSCLVLLFTATACSDWTETEGKNIDKLLAGADAAQAKAYEAYLENLRAYKKTDHPVTFGWFGGWNGESPASRCLYNLPDSTDFVSLWDGFSNLTAAQQADLKRAKEVKGIRALACALLFDIGKGVTPAQPEASKKAGESWETYNKKYWGWVDGDEAKITIAIQKYANAICDTIYKYDLDGFDLDAEPNYAQPFHTNKEMWQGDRMNIFIRTMGKRIGPKAETPEGRKKLLVVDGEPYWFSADMALYFNYYILQAYDCRSYADLDNRLGGLVAQFSSKQSEEEIAKKLIVTENFEAHSGTGGVTFTTRDGKKVPSYIGMATWQPLKGRKGGIGSYHMEKDYAATPVYKYLRQGIQLMNPAVK</sequence>
<dbReference type="Proteomes" id="UP000190065">
    <property type="component" value="Unassembled WGS sequence"/>
</dbReference>
<feature type="signal peptide" evidence="1">
    <location>
        <begin position="1"/>
        <end position="20"/>
    </location>
</feature>
<dbReference type="AlphaFoldDB" id="A0A1T4KGG1"/>
<gene>
    <name evidence="2" type="ORF">SAMN02745202_00040</name>
</gene>
<evidence type="ECO:0000313" key="2">
    <source>
        <dbReference type="EMBL" id="SJZ41456.1"/>
    </source>
</evidence>
<dbReference type="SUPFAM" id="SSF51445">
    <property type="entry name" value="(Trans)glycosidases"/>
    <property type="match status" value="1"/>
</dbReference>
<keyword evidence="2" id="KW-0378">Hydrolase</keyword>
<dbReference type="Pfam" id="PF16141">
    <property type="entry name" value="GH18_BT1044-like"/>
    <property type="match status" value="1"/>
</dbReference>